<keyword evidence="12" id="KW-0472">Membrane</keyword>
<gene>
    <name evidence="8" type="primary">aroQ</name>
    <name evidence="13" type="ORF">SAMN02745728_01034</name>
</gene>
<evidence type="ECO:0000256" key="1">
    <source>
        <dbReference type="ARBA" id="ARBA00001864"/>
    </source>
</evidence>
<dbReference type="GO" id="GO:0008652">
    <property type="term" value="P:amino acid biosynthetic process"/>
    <property type="evidence" value="ECO:0007669"/>
    <property type="project" value="UniProtKB-KW"/>
</dbReference>
<dbReference type="NCBIfam" id="NF003807">
    <property type="entry name" value="PRK05395.1-4"/>
    <property type="match status" value="1"/>
</dbReference>
<evidence type="ECO:0000256" key="12">
    <source>
        <dbReference type="SAM" id="Phobius"/>
    </source>
</evidence>
<keyword evidence="14" id="KW-1185">Reference proteome</keyword>
<protein>
    <recommendedName>
        <fullName evidence="6 8">3-dehydroquinate dehydratase</fullName>
        <shortName evidence="8">3-dehydroquinase</shortName>
        <ecNumber evidence="6 8">4.2.1.10</ecNumber>
    </recommendedName>
    <alternativeName>
        <fullName evidence="8">Type II DHQase</fullName>
    </alternativeName>
</protein>
<evidence type="ECO:0000313" key="13">
    <source>
        <dbReference type="EMBL" id="SHN59635.1"/>
    </source>
</evidence>
<evidence type="ECO:0000313" key="14">
    <source>
        <dbReference type="Proteomes" id="UP000186469"/>
    </source>
</evidence>
<evidence type="ECO:0000256" key="6">
    <source>
        <dbReference type="ARBA" id="ARBA00012060"/>
    </source>
</evidence>
<dbReference type="PIRSF" id="PIRSF001399">
    <property type="entry name" value="DHquinase_II"/>
    <property type="match status" value="1"/>
</dbReference>
<comment type="catalytic activity">
    <reaction evidence="1 8">
        <text>3-dehydroquinate = 3-dehydroshikimate + H2O</text>
        <dbReference type="Rhea" id="RHEA:21096"/>
        <dbReference type="ChEBI" id="CHEBI:15377"/>
        <dbReference type="ChEBI" id="CHEBI:16630"/>
        <dbReference type="ChEBI" id="CHEBI:32364"/>
        <dbReference type="EC" id="4.2.1.10"/>
    </reaction>
</comment>
<dbReference type="EC" id="4.2.1.10" evidence="6 8"/>
<proteinExistence type="inferred from homology"/>
<evidence type="ECO:0000256" key="9">
    <source>
        <dbReference type="PIRSR" id="PIRSR001399-1"/>
    </source>
</evidence>
<comment type="subunit">
    <text evidence="5 8">Homododecamer.</text>
</comment>
<feature type="binding site" evidence="8 10">
    <location>
        <position position="77"/>
    </location>
    <ligand>
        <name>substrate</name>
    </ligand>
</feature>
<name>A0A1M7SMD5_9BACT</name>
<keyword evidence="12" id="KW-0812">Transmembrane</keyword>
<dbReference type="STRING" id="1121455.SAMN02745728_01034"/>
<dbReference type="PANTHER" id="PTHR21272">
    <property type="entry name" value="CATABOLIC 3-DEHYDROQUINASE"/>
    <property type="match status" value="1"/>
</dbReference>
<dbReference type="UniPathway" id="UPA00053">
    <property type="reaction ID" value="UER00086"/>
</dbReference>
<evidence type="ECO:0000256" key="7">
    <source>
        <dbReference type="ARBA" id="ARBA00023239"/>
    </source>
</evidence>
<evidence type="ECO:0000256" key="4">
    <source>
        <dbReference type="ARBA" id="ARBA00011037"/>
    </source>
</evidence>
<comment type="function">
    <text evidence="2 8">Catalyzes a trans-dehydration via an enolate intermediate.</text>
</comment>
<feature type="site" description="Transition state stabilizer" evidence="8 11">
    <location>
        <position position="18"/>
    </location>
</feature>
<feature type="binding site" evidence="8 10">
    <location>
        <position position="83"/>
    </location>
    <ligand>
        <name>substrate</name>
    </ligand>
</feature>
<dbReference type="NCBIfam" id="NF003805">
    <property type="entry name" value="PRK05395.1-2"/>
    <property type="match status" value="1"/>
</dbReference>
<sequence length="152" mass="16897">MYKILILNGPNLGALGVREPEIYGKQGLDQVPALIQRVMCCDFAKIQLEFFQSNSEGALIDRLEQAKKDKVDGVAFNAGAYTHTSLALADCLAWIKIPCVEVHISNVFARKEEIRRQSYMATQVIGIISGFGINSYALAVRALFDYLENKPK</sequence>
<dbReference type="Proteomes" id="UP000186469">
    <property type="component" value="Unassembled WGS sequence"/>
</dbReference>
<feature type="transmembrane region" description="Helical" evidence="12">
    <location>
        <begin position="120"/>
        <end position="144"/>
    </location>
</feature>
<keyword evidence="12" id="KW-1133">Transmembrane helix</keyword>
<dbReference type="GO" id="GO:0009423">
    <property type="term" value="P:chorismate biosynthetic process"/>
    <property type="evidence" value="ECO:0007669"/>
    <property type="project" value="UniProtKB-UniRule"/>
</dbReference>
<evidence type="ECO:0000256" key="2">
    <source>
        <dbReference type="ARBA" id="ARBA00003924"/>
    </source>
</evidence>
<dbReference type="PROSITE" id="PS01029">
    <property type="entry name" value="DEHYDROQUINASE_II"/>
    <property type="match status" value="1"/>
</dbReference>
<dbReference type="GO" id="GO:0019631">
    <property type="term" value="P:quinate catabolic process"/>
    <property type="evidence" value="ECO:0007669"/>
    <property type="project" value="TreeGrafter"/>
</dbReference>
<evidence type="ECO:0000256" key="11">
    <source>
        <dbReference type="PIRSR" id="PIRSR001399-3"/>
    </source>
</evidence>
<dbReference type="Pfam" id="PF01220">
    <property type="entry name" value="DHquinase_II"/>
    <property type="match status" value="1"/>
</dbReference>
<feature type="binding site" evidence="8 10">
    <location>
        <position position="115"/>
    </location>
    <ligand>
        <name>substrate</name>
    </ligand>
</feature>
<organism evidence="13 14">
    <name type="scientific">Desulfovibrio litoralis DSM 11393</name>
    <dbReference type="NCBI Taxonomy" id="1121455"/>
    <lineage>
        <taxon>Bacteria</taxon>
        <taxon>Pseudomonadati</taxon>
        <taxon>Thermodesulfobacteriota</taxon>
        <taxon>Desulfovibrionia</taxon>
        <taxon>Desulfovibrionales</taxon>
        <taxon>Desulfovibrionaceae</taxon>
        <taxon>Desulfovibrio</taxon>
    </lineage>
</organism>
<feature type="active site" description="Proton donor" evidence="8 9">
    <location>
        <position position="103"/>
    </location>
</feature>
<keyword evidence="8" id="KW-0028">Amino-acid biosynthesis</keyword>
<evidence type="ECO:0000256" key="5">
    <source>
        <dbReference type="ARBA" id="ARBA00011193"/>
    </source>
</evidence>
<dbReference type="HAMAP" id="MF_00169">
    <property type="entry name" value="AroQ"/>
    <property type="match status" value="1"/>
</dbReference>
<dbReference type="CDD" id="cd00466">
    <property type="entry name" value="DHQase_II"/>
    <property type="match status" value="1"/>
</dbReference>
<dbReference type="InterPro" id="IPR018509">
    <property type="entry name" value="DHquinase_II_CS"/>
</dbReference>
<dbReference type="InterPro" id="IPR036441">
    <property type="entry name" value="DHquinase_II_sf"/>
</dbReference>
<dbReference type="GO" id="GO:0003855">
    <property type="term" value="F:3-dehydroquinate dehydratase activity"/>
    <property type="evidence" value="ECO:0007669"/>
    <property type="project" value="UniProtKB-UniRule"/>
</dbReference>
<dbReference type="Gene3D" id="3.40.50.9100">
    <property type="entry name" value="Dehydroquinase, class II"/>
    <property type="match status" value="1"/>
</dbReference>
<evidence type="ECO:0000256" key="8">
    <source>
        <dbReference type="HAMAP-Rule" id="MF_00169"/>
    </source>
</evidence>
<keyword evidence="8" id="KW-0057">Aromatic amino acid biosynthesis</keyword>
<dbReference type="GO" id="GO:0009073">
    <property type="term" value="P:aromatic amino acid family biosynthetic process"/>
    <property type="evidence" value="ECO:0007669"/>
    <property type="project" value="UniProtKB-KW"/>
</dbReference>
<feature type="binding site" evidence="8 10">
    <location>
        <position position="90"/>
    </location>
    <ligand>
        <name>substrate</name>
    </ligand>
</feature>
<comment type="similarity">
    <text evidence="4 8">Belongs to the type-II 3-dehydroquinase family.</text>
</comment>
<reference evidence="13 14" key="1">
    <citation type="submission" date="2016-12" db="EMBL/GenBank/DDBJ databases">
        <authorList>
            <person name="Song W.-J."/>
            <person name="Kurnit D.M."/>
        </authorList>
    </citation>
    <scope>NUCLEOTIDE SEQUENCE [LARGE SCALE GENOMIC DNA]</scope>
    <source>
        <strain evidence="13 14">DSM 11393</strain>
    </source>
</reference>
<dbReference type="AlphaFoldDB" id="A0A1M7SMD5"/>
<dbReference type="SUPFAM" id="SSF52304">
    <property type="entry name" value="Type II 3-dehydroquinate dehydratase"/>
    <property type="match status" value="1"/>
</dbReference>
<evidence type="ECO:0000256" key="10">
    <source>
        <dbReference type="PIRSR" id="PIRSR001399-2"/>
    </source>
</evidence>
<accession>A0A1M7SMD5</accession>
<comment type="pathway">
    <text evidence="3 8">Metabolic intermediate biosynthesis; chorismate biosynthesis; chorismate from D-erythrose 4-phosphate and phosphoenolpyruvate: step 3/7.</text>
</comment>
<dbReference type="EMBL" id="FRDI01000004">
    <property type="protein sequence ID" value="SHN59635.1"/>
    <property type="molecule type" value="Genomic_DNA"/>
</dbReference>
<evidence type="ECO:0000256" key="3">
    <source>
        <dbReference type="ARBA" id="ARBA00004902"/>
    </source>
</evidence>
<dbReference type="InterPro" id="IPR001874">
    <property type="entry name" value="DHquinase_II"/>
</dbReference>
<feature type="active site" description="Proton acceptor" evidence="8 9">
    <location>
        <position position="23"/>
    </location>
</feature>
<keyword evidence="7 8" id="KW-0456">Lyase</keyword>
<dbReference type="PANTHER" id="PTHR21272:SF3">
    <property type="entry name" value="CATABOLIC 3-DEHYDROQUINASE"/>
    <property type="match status" value="1"/>
</dbReference>
<feature type="binding site" evidence="8 10">
    <location>
        <begin position="104"/>
        <end position="105"/>
    </location>
    <ligand>
        <name>substrate</name>
    </ligand>
</feature>